<evidence type="ECO:0000259" key="1">
    <source>
        <dbReference type="Pfam" id="PF10615"/>
    </source>
</evidence>
<dbReference type="STRING" id="1765722.AT728_06845"/>
<proteinExistence type="predicted"/>
<dbReference type="Pfam" id="PF10615">
    <property type="entry name" value="DUF2470"/>
    <property type="match status" value="1"/>
</dbReference>
<dbReference type="SUPFAM" id="SSF50475">
    <property type="entry name" value="FMN-binding split barrel"/>
    <property type="match status" value="1"/>
</dbReference>
<dbReference type="InterPro" id="IPR037119">
    <property type="entry name" value="Haem_oxidase_HugZ-like_sf"/>
</dbReference>
<name>A0A0W7X737_9ACTN</name>
<dbReference type="EMBL" id="LOCL01000029">
    <property type="protein sequence ID" value="KUF18758.1"/>
    <property type="molecule type" value="Genomic_DNA"/>
</dbReference>
<comment type="caution">
    <text evidence="2">The sequence shown here is derived from an EMBL/GenBank/DDBJ whole genome shotgun (WGS) entry which is preliminary data.</text>
</comment>
<dbReference type="Gene3D" id="3.20.180.10">
    <property type="entry name" value="PNP-oxidase-like"/>
    <property type="match status" value="1"/>
</dbReference>
<dbReference type="AlphaFoldDB" id="A0A0W7X737"/>
<dbReference type="RefSeq" id="WP_058846917.1">
    <property type="nucleotide sequence ID" value="NZ_LOCL01000029.1"/>
</dbReference>
<sequence>MRPHRPHSNRVTRPNPAERVRSVLLAARSMTVVSDGCHTEVHRLDGAGALGHMHLHAPPESIPATPHGRLPVRLELTDIAPTAARDRLRARVTLTGLLTSPYDSASQESACMEFGQALLEDGDGRHFVTLEELVAATPDPIAREEADMLTHLVDDHHELIPLLVRLVQPQPTRDLVRAVPLALDRYGMTLRLEYPATHVDIRLPFATPVSHIDQAGPQIRGLLASARRASHRNRLLA</sequence>
<protein>
    <recommendedName>
        <fullName evidence="1">DUF2470 domain-containing protein</fullName>
    </recommendedName>
</protein>
<feature type="domain" description="DUF2470" evidence="1">
    <location>
        <begin position="146"/>
        <end position="217"/>
    </location>
</feature>
<evidence type="ECO:0000313" key="3">
    <source>
        <dbReference type="Proteomes" id="UP000054804"/>
    </source>
</evidence>
<dbReference type="Proteomes" id="UP000054804">
    <property type="component" value="Unassembled WGS sequence"/>
</dbReference>
<organism evidence="2 3">
    <name type="scientific">Streptomyces silvensis</name>
    <dbReference type="NCBI Taxonomy" id="1765722"/>
    <lineage>
        <taxon>Bacteria</taxon>
        <taxon>Bacillati</taxon>
        <taxon>Actinomycetota</taxon>
        <taxon>Actinomycetes</taxon>
        <taxon>Kitasatosporales</taxon>
        <taxon>Streptomycetaceae</taxon>
        <taxon>Streptomyces</taxon>
    </lineage>
</organism>
<keyword evidence="3" id="KW-1185">Reference proteome</keyword>
<evidence type="ECO:0000313" key="2">
    <source>
        <dbReference type="EMBL" id="KUF18758.1"/>
    </source>
</evidence>
<dbReference type="OrthoDB" id="3381348at2"/>
<accession>A0A0W7X737</accession>
<gene>
    <name evidence="2" type="ORF">AT728_06845</name>
</gene>
<reference evidence="2 3" key="1">
    <citation type="submission" date="2015-12" db="EMBL/GenBank/DDBJ databases">
        <title>Draft genome sequence of Streptomyces silvensis ATCC 53525, a producer of novel hormone antagonists.</title>
        <authorList>
            <person name="Johnston C.W."/>
            <person name="Li Y."/>
            <person name="Magarvey N.A."/>
        </authorList>
    </citation>
    <scope>NUCLEOTIDE SEQUENCE [LARGE SCALE GENOMIC DNA]</scope>
    <source>
        <strain evidence="2 3">ATCC 53525</strain>
    </source>
</reference>
<dbReference type="InterPro" id="IPR019595">
    <property type="entry name" value="DUF2470"/>
</dbReference>